<dbReference type="InterPro" id="IPR018640">
    <property type="entry name" value="DUF2063"/>
</dbReference>
<gene>
    <name evidence="3" type="ORF">MAMC_01026</name>
</gene>
<protein>
    <recommendedName>
        <fullName evidence="2">Putative DNA-binding domain-containing protein</fullName>
    </recommendedName>
</protein>
<evidence type="ECO:0000313" key="4">
    <source>
        <dbReference type="Proteomes" id="UP000381693"/>
    </source>
</evidence>
<comment type="caution">
    <text evidence="3">The sequence shown here is derived from an EMBL/GenBank/DDBJ whole genome shotgun (WGS) entry which is preliminary data.</text>
</comment>
<sequence length="311" mass="36009">MKPERPTASSHLSPRPNLKTVHPNADTVEGLRELQRLFFSAITRPLGPDGRAGGKSAPDLETAALAARLIRPGAKQSPLDRLEIYHRQYWIRLQQAFFEDFPGLWNLLGPERFRGLIEAYLLRYPPDSPLLREVGSHLPRFLREEPDWAAPFPHRLVLDLVRFEWAKIVTFYARELPLPRKEEMTTREIRLFLQPHLVLLDLRYPVERWDPEGSSSAPAGSPIPLSPEPRQIALHRQGETVYHKLLSRESFFLLRSFRKGLSLLEACERTAEKFPDLPPERYHEWLREWSSLGWLTTRTADRSRSFGSKTA</sequence>
<proteinExistence type="predicted"/>
<name>A0A5E6MEP9_9BACT</name>
<dbReference type="EMBL" id="CABFUZ020000111">
    <property type="protein sequence ID" value="VVM06303.1"/>
    <property type="molecule type" value="Genomic_DNA"/>
</dbReference>
<feature type="region of interest" description="Disordered" evidence="1">
    <location>
        <begin position="1"/>
        <end position="23"/>
    </location>
</feature>
<dbReference type="RefSeq" id="WP_178087680.1">
    <property type="nucleotide sequence ID" value="NZ_CABFUZ020000111.1"/>
</dbReference>
<keyword evidence="4" id="KW-1185">Reference proteome</keyword>
<accession>A0A5E6MEP9</accession>
<dbReference type="AlphaFoldDB" id="A0A5E6MEP9"/>
<feature type="domain" description="Putative DNA-binding" evidence="2">
    <location>
        <begin position="64"/>
        <end position="142"/>
    </location>
</feature>
<evidence type="ECO:0000259" key="2">
    <source>
        <dbReference type="Pfam" id="PF09836"/>
    </source>
</evidence>
<dbReference type="InterPro" id="IPR044922">
    <property type="entry name" value="DUF2063_N_sf"/>
</dbReference>
<dbReference type="Gene3D" id="1.10.150.690">
    <property type="entry name" value="DUF2063"/>
    <property type="match status" value="1"/>
</dbReference>
<dbReference type="Pfam" id="PF09836">
    <property type="entry name" value="DUF2063"/>
    <property type="match status" value="1"/>
</dbReference>
<dbReference type="Proteomes" id="UP000381693">
    <property type="component" value="Unassembled WGS sequence"/>
</dbReference>
<reference evidence="3" key="1">
    <citation type="submission" date="2019-09" db="EMBL/GenBank/DDBJ databases">
        <authorList>
            <person name="Cremers G."/>
        </authorList>
    </citation>
    <scope>NUCLEOTIDE SEQUENCE [LARGE SCALE GENOMIC DNA]</scope>
    <source>
        <strain evidence="3">3B</strain>
    </source>
</reference>
<evidence type="ECO:0000256" key="1">
    <source>
        <dbReference type="SAM" id="MobiDB-lite"/>
    </source>
</evidence>
<evidence type="ECO:0000313" key="3">
    <source>
        <dbReference type="EMBL" id="VVM06303.1"/>
    </source>
</evidence>
<organism evidence="3 4">
    <name type="scientific">Methylacidimicrobium cyclopophantes</name>
    <dbReference type="NCBI Taxonomy" id="1041766"/>
    <lineage>
        <taxon>Bacteria</taxon>
        <taxon>Pseudomonadati</taxon>
        <taxon>Verrucomicrobiota</taxon>
        <taxon>Methylacidimicrobium</taxon>
    </lineage>
</organism>